<accession>A0A3G8ZMZ2</accession>
<keyword evidence="1" id="KW-0472">Membrane</keyword>
<protein>
    <recommendedName>
        <fullName evidence="4">PH domain-containing protein</fullName>
    </recommendedName>
</protein>
<evidence type="ECO:0008006" key="4">
    <source>
        <dbReference type="Google" id="ProtNLM"/>
    </source>
</evidence>
<keyword evidence="3" id="KW-1185">Reference proteome</keyword>
<evidence type="ECO:0000313" key="2">
    <source>
        <dbReference type="EMBL" id="AZI58623.1"/>
    </source>
</evidence>
<evidence type="ECO:0000313" key="3">
    <source>
        <dbReference type="Proteomes" id="UP000268084"/>
    </source>
</evidence>
<dbReference type="RefSeq" id="WP_124799532.1">
    <property type="nucleotide sequence ID" value="NZ_CP034170.1"/>
</dbReference>
<dbReference type="Proteomes" id="UP000268084">
    <property type="component" value="Chromosome"/>
</dbReference>
<sequence length="213" mass="23444">MTEAEKSILTITPAHPVQGYLRGVHVRAMGLLLLGCVVIAVVAAVSNFDRPSQIWPPLALVAIIVLPSIGFSFWALRRSTLEVTTSSLILRKGRRPPLVFPREKLSLVREIREFKLGLGAKGPALLFFDLDGLAILTMSCDSWSDTDRSALLTALDSPKLEVVTEPLNRKQFLMRFPDAMTAITQKSMDNQKFLNYVVLATAAGVILWAIVSN</sequence>
<keyword evidence="1" id="KW-1133">Transmembrane helix</keyword>
<reference evidence="2 3" key="2">
    <citation type="submission" date="2018-12" db="EMBL/GenBank/DDBJ databases">
        <title>Nakamurella antarcticus sp. nov., isolated from Antarctica South Shetland Islands soil.</title>
        <authorList>
            <person name="Peng F."/>
        </authorList>
    </citation>
    <scope>NUCLEOTIDE SEQUENCE [LARGE SCALE GENOMIC DNA]</scope>
    <source>
        <strain evidence="2 3">S14-144</strain>
    </source>
</reference>
<dbReference type="EMBL" id="CP034170">
    <property type="protein sequence ID" value="AZI58623.1"/>
    <property type="molecule type" value="Genomic_DNA"/>
</dbReference>
<proteinExistence type="predicted"/>
<keyword evidence="1" id="KW-0812">Transmembrane</keyword>
<gene>
    <name evidence="2" type="ORF">EH165_11250</name>
</gene>
<evidence type="ECO:0000256" key="1">
    <source>
        <dbReference type="SAM" id="Phobius"/>
    </source>
</evidence>
<dbReference type="AlphaFoldDB" id="A0A3G8ZMZ2"/>
<organism evidence="2 3">
    <name type="scientific">Nakamurella antarctica</name>
    <dbReference type="NCBI Taxonomy" id="1902245"/>
    <lineage>
        <taxon>Bacteria</taxon>
        <taxon>Bacillati</taxon>
        <taxon>Actinomycetota</taxon>
        <taxon>Actinomycetes</taxon>
        <taxon>Nakamurellales</taxon>
        <taxon>Nakamurellaceae</taxon>
        <taxon>Nakamurella</taxon>
    </lineage>
</organism>
<reference evidence="2 3" key="1">
    <citation type="submission" date="2018-11" db="EMBL/GenBank/DDBJ databases">
        <authorList>
            <person name="Da X."/>
        </authorList>
    </citation>
    <scope>NUCLEOTIDE SEQUENCE [LARGE SCALE GENOMIC DNA]</scope>
    <source>
        <strain evidence="2 3">S14-144</strain>
    </source>
</reference>
<dbReference type="KEGG" id="nak:EH165_11250"/>
<feature type="transmembrane region" description="Helical" evidence="1">
    <location>
        <begin position="54"/>
        <end position="76"/>
    </location>
</feature>
<name>A0A3G8ZMZ2_9ACTN</name>
<feature type="transmembrane region" description="Helical" evidence="1">
    <location>
        <begin position="28"/>
        <end position="48"/>
    </location>
</feature>
<feature type="transmembrane region" description="Helical" evidence="1">
    <location>
        <begin position="193"/>
        <end position="211"/>
    </location>
</feature>